<dbReference type="EMBL" id="APGJ01000010">
    <property type="protein sequence ID" value="EYD70369.1"/>
    <property type="molecule type" value="Genomic_DNA"/>
</dbReference>
<dbReference type="SUPFAM" id="SSF53756">
    <property type="entry name" value="UDP-Glycosyltransferase/glycogen phosphorylase"/>
    <property type="match status" value="1"/>
</dbReference>
<dbReference type="AlphaFoldDB" id="A0A017H996"/>
<evidence type="ECO:0000313" key="1">
    <source>
        <dbReference type="EMBL" id="EYD70369.1"/>
    </source>
</evidence>
<evidence type="ECO:0008006" key="3">
    <source>
        <dbReference type="Google" id="ProtNLM"/>
    </source>
</evidence>
<keyword evidence="1" id="KW-0614">Plasmid</keyword>
<gene>
    <name evidence="1" type="ORF">Lokhon_00123</name>
</gene>
<reference evidence="1 2" key="1">
    <citation type="submission" date="2013-03" db="EMBL/GenBank/DDBJ databases">
        <authorList>
            <person name="Fiebig A."/>
            <person name="Goeker M."/>
            <person name="Klenk H.-P.P."/>
        </authorList>
    </citation>
    <scope>NUCLEOTIDE SEQUENCE [LARGE SCALE GENOMIC DNA]</scope>
    <source>
        <strain evidence="1 2">DSM 17492</strain>
        <plasmid evidence="1 2">pLokhon02</plasmid>
    </source>
</reference>
<protein>
    <recommendedName>
        <fullName evidence="3">Glycosyltransferase family 4 protein</fullName>
    </recommendedName>
</protein>
<dbReference type="eggNOG" id="COG0438">
    <property type="taxonomic scope" value="Bacteria"/>
</dbReference>
<geneLocation type="plasmid" evidence="1 2">
    <name>pLokhon02</name>
</geneLocation>
<sequence length="416" mass="47312">MDGRARPLAGTAPPEGERTIMKSRIDSSFETTAAAPASPLRIAVLGGDATNPTLILRIRSFMRGGAAVDAFTFRRRKYNVDYQPDWPNTHLGETVDRNYLRRLSRLARAAVRLSRHRARFRRVDAIYARQIDLLVLALFAKWVSGSRAKIVYEVEDIQAVYFRDDVVGALFRAIERWVLRRIDLLVPLSPGFLRGFYEPVLAYGGPSFVLENKIQPGERRGLATPAGRVWEEITDRWVIGWFGTLRCPKSMALLERIAERLGPKVEIYTRGYPTETGLDAYMRIVDRHPNWVHDGEYSIPDDLETMYGRVHFSWCLDMLDEHGNSQLLRACRVYQGGYYGAVPLVMAGTEMDRWLGEAGVGHAFAPPYADAIADFLEEMDPARYRAERQDIMARRDALFLEDGRETRALLDAIRAL</sequence>
<comment type="caution">
    <text evidence="1">The sequence shown here is derived from an EMBL/GenBank/DDBJ whole genome shotgun (WGS) entry which is preliminary data.</text>
</comment>
<evidence type="ECO:0000313" key="2">
    <source>
        <dbReference type="Proteomes" id="UP000025047"/>
    </source>
</evidence>
<organism evidence="1 2">
    <name type="scientific">Limimaricola hongkongensis DSM 17492</name>
    <dbReference type="NCBI Taxonomy" id="1122180"/>
    <lineage>
        <taxon>Bacteria</taxon>
        <taxon>Pseudomonadati</taxon>
        <taxon>Pseudomonadota</taxon>
        <taxon>Alphaproteobacteria</taxon>
        <taxon>Rhodobacterales</taxon>
        <taxon>Paracoccaceae</taxon>
        <taxon>Limimaricola</taxon>
    </lineage>
</organism>
<accession>A0A017H996</accession>
<keyword evidence="2" id="KW-1185">Reference proteome</keyword>
<dbReference type="Proteomes" id="UP000025047">
    <property type="component" value="Plasmid pLokhon02"/>
</dbReference>
<name>A0A017H996_9RHOB</name>
<dbReference type="HOGENOM" id="CLU_061763_0_0_5"/>
<dbReference type="PATRIC" id="fig|1122180.6.peg.127"/>
<proteinExistence type="predicted"/>